<evidence type="ECO:0000313" key="3">
    <source>
        <dbReference type="EMBL" id="TQM72588.1"/>
    </source>
</evidence>
<name>A0A543IPV4_9ACTN</name>
<keyword evidence="2" id="KW-0732">Signal</keyword>
<dbReference type="InterPro" id="IPR046112">
    <property type="entry name" value="DUF6049"/>
</dbReference>
<dbReference type="AlphaFoldDB" id="A0A543IPV4"/>
<evidence type="ECO:0000313" key="4">
    <source>
        <dbReference type="Proteomes" id="UP000319213"/>
    </source>
</evidence>
<accession>A0A543IPV4</accession>
<dbReference type="Gene3D" id="2.60.40.10">
    <property type="entry name" value="Immunoglobulins"/>
    <property type="match status" value="1"/>
</dbReference>
<feature type="transmembrane region" description="Helical" evidence="1">
    <location>
        <begin position="651"/>
        <end position="675"/>
    </location>
</feature>
<comment type="caution">
    <text evidence="3">The sequence shown here is derived from an EMBL/GenBank/DDBJ whole genome shotgun (WGS) entry which is preliminary data.</text>
</comment>
<protein>
    <recommendedName>
        <fullName evidence="5">Secreted protein</fullName>
    </recommendedName>
</protein>
<proteinExistence type="predicted"/>
<evidence type="ECO:0000256" key="1">
    <source>
        <dbReference type="SAM" id="Phobius"/>
    </source>
</evidence>
<feature type="chain" id="PRO_5038513737" description="Secreted protein" evidence="2">
    <location>
        <begin position="16"/>
        <end position="693"/>
    </location>
</feature>
<dbReference type="InterPro" id="IPR013783">
    <property type="entry name" value="Ig-like_fold"/>
</dbReference>
<dbReference type="Pfam" id="PF19516">
    <property type="entry name" value="DUF6049"/>
    <property type="match status" value="1"/>
</dbReference>
<reference evidence="3 4" key="1">
    <citation type="submission" date="2019-06" db="EMBL/GenBank/DDBJ databases">
        <title>Sequencing the genomes of 1000 actinobacteria strains.</title>
        <authorList>
            <person name="Klenk H.-P."/>
        </authorList>
    </citation>
    <scope>NUCLEOTIDE SEQUENCE [LARGE SCALE GENOMIC DNA]</scope>
    <source>
        <strain evidence="3 4">DSM 43186</strain>
    </source>
</reference>
<dbReference type="EMBL" id="VFPQ01000002">
    <property type="protein sequence ID" value="TQM72588.1"/>
    <property type="molecule type" value="Genomic_DNA"/>
</dbReference>
<keyword evidence="1" id="KW-0812">Transmembrane</keyword>
<sequence>MIVALASAMLVPAEAGLASIPRAAAAQAGSGAAAPARQVARAAVGVTVDQITPAVPREPTTPIKIVGTVTNTGNTALTGLRVRLHYSARPFERRADMSAYLAGQGEFDPSFNTFTPIERVEPGGKATFEVTVTPAELKMSRFGAYPLTVEIIDLVEQQVAVERTFITYAPRGERLTRTRLALAMPIIDQPRRADDGTFMDDGLRQSLSGNGRLARLLRIAQQQPKGVTWFVDPALLDDVQRTTRSYTLRKGDDVQTRPADPAAGTWLAGLRTALAEAPAVATPYADPDVAALVHNGIDDATGEAIARGAQLAGTLLGRTVPATTNWPYGGVLDRDALDELAVSGVRTLLLSGNALPLESPTATTPDAATTIDAVSGKVTVLLADPTLSALVDATAQGGNPAALRRFVAETAVITAEDPKRARTVVAAPRRRWDPDPKAVQELLEVAGSLPWLRQVTLDQIKPGKRPPARGDLVYGARQRRGELSRAYLRHVRDLSAKAGLIRTVTHASAKPFEAALLRLGSSAWRGRGREARAYVEQVRQAVNAQMGKISITGKGQPRLLAGTNGNVAISVQNRIGRRVELSIDVRSNDPRRLVIDTYRREISIEDGNTTTIQVPMRAPNGGDAQITVQLATRNGVPYGDPVVLKVSATGYTGIAAVIVGGALTVMLAAVVLRILRTRTRRRQRADGTREGTS</sequence>
<gene>
    <name evidence="3" type="ORF">FHX40_4738</name>
</gene>
<dbReference type="Proteomes" id="UP000319213">
    <property type="component" value="Unassembled WGS sequence"/>
</dbReference>
<evidence type="ECO:0008006" key="5">
    <source>
        <dbReference type="Google" id="ProtNLM"/>
    </source>
</evidence>
<evidence type="ECO:0000256" key="2">
    <source>
        <dbReference type="SAM" id="SignalP"/>
    </source>
</evidence>
<keyword evidence="4" id="KW-1185">Reference proteome</keyword>
<organism evidence="3 4">
    <name type="scientific">Thermopolyspora flexuosa</name>
    <dbReference type="NCBI Taxonomy" id="103836"/>
    <lineage>
        <taxon>Bacteria</taxon>
        <taxon>Bacillati</taxon>
        <taxon>Actinomycetota</taxon>
        <taxon>Actinomycetes</taxon>
        <taxon>Streptosporangiales</taxon>
        <taxon>Streptosporangiaceae</taxon>
        <taxon>Thermopolyspora</taxon>
    </lineage>
</organism>
<dbReference type="GO" id="GO:0005975">
    <property type="term" value="P:carbohydrate metabolic process"/>
    <property type="evidence" value="ECO:0007669"/>
    <property type="project" value="UniProtKB-ARBA"/>
</dbReference>
<keyword evidence="1" id="KW-1133">Transmembrane helix</keyword>
<keyword evidence="1" id="KW-0472">Membrane</keyword>
<feature type="signal peptide" evidence="2">
    <location>
        <begin position="1"/>
        <end position="15"/>
    </location>
</feature>